<dbReference type="PANTHER" id="PTHR30126:SF77">
    <property type="entry name" value="TRANSCRIPTIONAL REGULATORY PROTEIN"/>
    <property type="match status" value="1"/>
</dbReference>
<dbReference type="InterPro" id="IPR000847">
    <property type="entry name" value="LysR_HTH_N"/>
</dbReference>
<evidence type="ECO:0000256" key="1">
    <source>
        <dbReference type="ARBA" id="ARBA00009437"/>
    </source>
</evidence>
<evidence type="ECO:0000313" key="7">
    <source>
        <dbReference type="Proteomes" id="UP001162793"/>
    </source>
</evidence>
<keyword evidence="3" id="KW-0238">DNA-binding</keyword>
<evidence type="ECO:0000313" key="6">
    <source>
        <dbReference type="EMBL" id="MCP1175698.1"/>
    </source>
</evidence>
<dbReference type="Pfam" id="PF03466">
    <property type="entry name" value="LysR_substrate"/>
    <property type="match status" value="1"/>
</dbReference>
<evidence type="ECO:0000256" key="2">
    <source>
        <dbReference type="ARBA" id="ARBA00023015"/>
    </source>
</evidence>
<dbReference type="Proteomes" id="UP001162793">
    <property type="component" value="Unassembled WGS sequence"/>
</dbReference>
<dbReference type="InterPro" id="IPR036390">
    <property type="entry name" value="WH_DNA-bd_sf"/>
</dbReference>
<comment type="similarity">
    <text evidence="1">Belongs to the LysR transcriptional regulatory family.</text>
</comment>
<dbReference type="SUPFAM" id="SSF53850">
    <property type="entry name" value="Periplasmic binding protein-like II"/>
    <property type="match status" value="1"/>
</dbReference>
<dbReference type="GO" id="GO:0000976">
    <property type="term" value="F:transcription cis-regulatory region binding"/>
    <property type="evidence" value="ECO:0007669"/>
    <property type="project" value="TreeGrafter"/>
</dbReference>
<dbReference type="CDD" id="cd05466">
    <property type="entry name" value="PBP2_LTTR_substrate"/>
    <property type="match status" value="1"/>
</dbReference>
<dbReference type="Gene3D" id="1.10.10.10">
    <property type="entry name" value="Winged helix-like DNA-binding domain superfamily/Winged helix DNA-binding domain"/>
    <property type="match status" value="1"/>
</dbReference>
<evidence type="ECO:0000259" key="5">
    <source>
        <dbReference type="PROSITE" id="PS50931"/>
    </source>
</evidence>
<dbReference type="PANTHER" id="PTHR30126">
    <property type="entry name" value="HTH-TYPE TRANSCRIPTIONAL REGULATOR"/>
    <property type="match status" value="1"/>
</dbReference>
<proteinExistence type="inferred from homology"/>
<dbReference type="AlphaFoldDB" id="A0AA41WV15"/>
<protein>
    <submittedName>
        <fullName evidence="6">LysR family transcriptional regulator</fullName>
    </submittedName>
</protein>
<dbReference type="SUPFAM" id="SSF46785">
    <property type="entry name" value="Winged helix' DNA-binding domain"/>
    <property type="match status" value="1"/>
</dbReference>
<feature type="domain" description="HTH lysR-type" evidence="5">
    <location>
        <begin position="1"/>
        <end position="58"/>
    </location>
</feature>
<keyword evidence="4" id="KW-0804">Transcription</keyword>
<accession>A0AA41WV15</accession>
<dbReference type="InterPro" id="IPR005119">
    <property type="entry name" value="LysR_subst-bd"/>
</dbReference>
<dbReference type="PRINTS" id="PR00039">
    <property type="entry name" value="HTHLYSR"/>
</dbReference>
<keyword evidence="7" id="KW-1185">Reference proteome</keyword>
<dbReference type="Pfam" id="PF00126">
    <property type="entry name" value="HTH_1"/>
    <property type="match status" value="1"/>
</dbReference>
<dbReference type="InterPro" id="IPR036388">
    <property type="entry name" value="WH-like_DNA-bd_sf"/>
</dbReference>
<evidence type="ECO:0000256" key="3">
    <source>
        <dbReference type="ARBA" id="ARBA00023125"/>
    </source>
</evidence>
<dbReference type="Gene3D" id="3.40.190.10">
    <property type="entry name" value="Periplasmic binding protein-like II"/>
    <property type="match status" value="2"/>
</dbReference>
<name>A0AA41WV15_9RALS</name>
<dbReference type="RefSeq" id="WP_253542910.1">
    <property type="nucleotide sequence ID" value="NZ_JAMYWC010000011.1"/>
</dbReference>
<dbReference type="PROSITE" id="PS50931">
    <property type="entry name" value="HTH_LYSR"/>
    <property type="match status" value="1"/>
</dbReference>
<comment type="caution">
    <text evidence="6">The sequence shown here is derived from an EMBL/GenBank/DDBJ whole genome shotgun (WGS) entry which is preliminary data.</text>
</comment>
<keyword evidence="2" id="KW-0805">Transcription regulation</keyword>
<gene>
    <name evidence="6" type="ORF">NKG59_25310</name>
</gene>
<dbReference type="GO" id="GO:0003700">
    <property type="term" value="F:DNA-binding transcription factor activity"/>
    <property type="evidence" value="ECO:0007669"/>
    <property type="project" value="InterPro"/>
</dbReference>
<organism evidence="6 7">
    <name type="scientific">Ralstonia chuxiongensis</name>
    <dbReference type="NCBI Taxonomy" id="2957504"/>
    <lineage>
        <taxon>Bacteria</taxon>
        <taxon>Pseudomonadati</taxon>
        <taxon>Pseudomonadota</taxon>
        <taxon>Betaproteobacteria</taxon>
        <taxon>Burkholderiales</taxon>
        <taxon>Burkholderiaceae</taxon>
        <taxon>Ralstonia</taxon>
    </lineage>
</organism>
<sequence length="304" mass="33667">MNLKFVEAFYWACSLRSITRAAEKLHVTQSSLSNRISTLEDELGVKLLDRRSKQFRLTSAGQRFLTMSVKLLGMHREIKLAMGGVDDTPTVLRLGAVESVAHSWLSSWLRDVRQGNMNLELQLTIETSPVLMESVKKGALDIIFAAGAVPEKEFRTFALPPMQMCFVGDDSFSDSHAYELSDIAGSDLLTFQRGSQPHQELLQLFRQHGVEPPRIHTISSISALVQLAEDGFGIATLPESVISRAKGRSRLTRLRSVATLAPLPLFVTYREDPASGHLDALFESLFVFLNLPNGPAEAVQSDAR</sequence>
<dbReference type="EMBL" id="JAMYWC010000011">
    <property type="protein sequence ID" value="MCP1175698.1"/>
    <property type="molecule type" value="Genomic_DNA"/>
</dbReference>
<dbReference type="FunFam" id="1.10.10.10:FF:000001">
    <property type="entry name" value="LysR family transcriptional regulator"/>
    <property type="match status" value="1"/>
</dbReference>
<reference evidence="7" key="1">
    <citation type="journal article" date="2023" name="Front. Microbiol.">
        <title>Ralstonia chuxiongensis sp. nov., Ralstonia mojiangensis sp. nov., and Ralstonia soli sp. nov., isolated from tobacco fields, are three novel species in the family Burkholderiaceae.</title>
        <authorList>
            <person name="Lu C.H."/>
            <person name="Zhang Y.Y."/>
            <person name="Jiang N."/>
            <person name="Chen W."/>
            <person name="Shao X."/>
            <person name="Zhao Z.M."/>
            <person name="Lu W.L."/>
            <person name="Hu X."/>
            <person name="Xi Y.X."/>
            <person name="Zou S.Y."/>
            <person name="Wei Q.J."/>
            <person name="Lin Z.L."/>
            <person name="Gong L."/>
            <person name="Gai X.T."/>
            <person name="Zhang L.Q."/>
            <person name="Li J.Y."/>
            <person name="Jin Y."/>
            <person name="Xia Z.Y."/>
        </authorList>
    </citation>
    <scope>NUCLEOTIDE SEQUENCE [LARGE SCALE GENOMIC DNA]</scope>
    <source>
        <strain evidence="7">21YRMH01-3</strain>
    </source>
</reference>
<evidence type="ECO:0000256" key="4">
    <source>
        <dbReference type="ARBA" id="ARBA00023163"/>
    </source>
</evidence>